<dbReference type="Proteomes" id="UP000075920">
    <property type="component" value="Unassembled WGS sequence"/>
</dbReference>
<dbReference type="FunFam" id="1.10.238.20:FF:000003">
    <property type="entry name" value="AGAP010409-PA"/>
    <property type="match status" value="1"/>
</dbReference>
<sequence>MVAVKRNFVLLSLLLIGSSLWPSGHCNLVDISKVSLDTRYYVFFSCVRDMNVPEDLVALYAEDILPDDQVTCCVIRCVGMRLGIYDDMNGLDVDKQYERVKDRLTIDEATYKRGLRNCIRNVQRGRNLNACERAYLIITRCQGGTVRNSINQQLNEIKICD</sequence>
<dbReference type="Gene3D" id="1.10.238.20">
    <property type="entry name" value="Pheromone/general odorant binding protein domain"/>
    <property type="match status" value="1"/>
</dbReference>
<reference evidence="7" key="2">
    <citation type="submission" date="2020-05" db="UniProtKB">
        <authorList>
            <consortium name="EnsemblMetazoa"/>
        </authorList>
    </citation>
    <scope>IDENTIFICATION</scope>
    <source>
        <strain evidence="7">MINIMUS1</strain>
    </source>
</reference>
<dbReference type="InterPro" id="IPR036728">
    <property type="entry name" value="PBP_GOBP_sf"/>
</dbReference>
<comment type="similarity">
    <text evidence="2">Belongs to the PBP/GOBP family.</text>
</comment>
<dbReference type="GO" id="GO:0007608">
    <property type="term" value="P:sensory perception of smell"/>
    <property type="evidence" value="ECO:0007669"/>
    <property type="project" value="TreeGrafter"/>
</dbReference>
<accession>A0A182VYC9</accession>
<evidence type="ECO:0000256" key="3">
    <source>
        <dbReference type="ARBA" id="ARBA00022525"/>
    </source>
</evidence>
<dbReference type="PANTHER" id="PTHR11857:SF46">
    <property type="entry name" value="GENERAL ODORANT-BINDING PROTEIN 99A-RELATED"/>
    <property type="match status" value="1"/>
</dbReference>
<keyword evidence="5" id="KW-1015">Disulfide bond</keyword>
<dbReference type="SUPFAM" id="SSF47565">
    <property type="entry name" value="Insect pheromone/odorant-binding proteins"/>
    <property type="match status" value="1"/>
</dbReference>
<dbReference type="GO" id="GO:0005615">
    <property type="term" value="C:extracellular space"/>
    <property type="evidence" value="ECO:0007669"/>
    <property type="project" value="TreeGrafter"/>
</dbReference>
<evidence type="ECO:0000256" key="5">
    <source>
        <dbReference type="ARBA" id="ARBA00023157"/>
    </source>
</evidence>
<feature type="chain" id="PRO_5008140434" description="Odorant-binding protein 12" evidence="6">
    <location>
        <begin position="27"/>
        <end position="161"/>
    </location>
</feature>
<protein>
    <recommendedName>
        <fullName evidence="9">Odorant-binding protein 12</fullName>
    </recommendedName>
</protein>
<feature type="signal peptide" evidence="6">
    <location>
        <begin position="1"/>
        <end position="26"/>
    </location>
</feature>
<dbReference type="InterPro" id="IPR006170">
    <property type="entry name" value="PBP/GOBP"/>
</dbReference>
<keyword evidence="3" id="KW-0964">Secreted</keyword>
<evidence type="ECO:0000256" key="6">
    <source>
        <dbReference type="SAM" id="SignalP"/>
    </source>
</evidence>
<name>A0A182VYC9_9DIPT</name>
<keyword evidence="4 6" id="KW-0732">Signal</keyword>
<dbReference type="VEuPathDB" id="VectorBase:AMIN003079"/>
<evidence type="ECO:0000256" key="4">
    <source>
        <dbReference type="ARBA" id="ARBA00022729"/>
    </source>
</evidence>
<evidence type="ECO:0000256" key="2">
    <source>
        <dbReference type="ARBA" id="ARBA00008098"/>
    </source>
</evidence>
<comment type="subcellular location">
    <subcellularLocation>
        <location evidence="1">Secreted</location>
    </subcellularLocation>
</comment>
<dbReference type="STRING" id="112268.A0A182VYC9"/>
<dbReference type="GO" id="GO:0005549">
    <property type="term" value="F:odorant binding"/>
    <property type="evidence" value="ECO:0007669"/>
    <property type="project" value="InterPro"/>
</dbReference>
<dbReference type="CDD" id="cd23992">
    <property type="entry name" value="PBP_GOBP"/>
    <property type="match status" value="1"/>
</dbReference>
<dbReference type="EnsemblMetazoa" id="AMIN003079-RA">
    <property type="protein sequence ID" value="AMIN003079-PA"/>
    <property type="gene ID" value="AMIN003079"/>
</dbReference>
<organism evidence="7 8">
    <name type="scientific">Anopheles minimus</name>
    <dbReference type="NCBI Taxonomy" id="112268"/>
    <lineage>
        <taxon>Eukaryota</taxon>
        <taxon>Metazoa</taxon>
        <taxon>Ecdysozoa</taxon>
        <taxon>Arthropoda</taxon>
        <taxon>Hexapoda</taxon>
        <taxon>Insecta</taxon>
        <taxon>Pterygota</taxon>
        <taxon>Neoptera</taxon>
        <taxon>Endopterygota</taxon>
        <taxon>Diptera</taxon>
        <taxon>Nematocera</taxon>
        <taxon>Culicoidea</taxon>
        <taxon>Culicidae</taxon>
        <taxon>Anophelinae</taxon>
        <taxon>Anopheles</taxon>
    </lineage>
</organism>
<keyword evidence="8" id="KW-1185">Reference proteome</keyword>
<evidence type="ECO:0008006" key="9">
    <source>
        <dbReference type="Google" id="ProtNLM"/>
    </source>
</evidence>
<dbReference type="PANTHER" id="PTHR11857">
    <property type="entry name" value="ODORANT BINDING PROTEIN-RELATED"/>
    <property type="match status" value="1"/>
</dbReference>
<reference evidence="8" key="1">
    <citation type="submission" date="2013-03" db="EMBL/GenBank/DDBJ databases">
        <title>The Genome Sequence of Anopheles minimus MINIMUS1.</title>
        <authorList>
            <consortium name="The Broad Institute Genomics Platform"/>
            <person name="Neafsey D.E."/>
            <person name="Walton C."/>
            <person name="Walker B."/>
            <person name="Young S.K."/>
            <person name="Zeng Q."/>
            <person name="Gargeya S."/>
            <person name="Fitzgerald M."/>
            <person name="Haas B."/>
            <person name="Abouelleil A."/>
            <person name="Allen A.W."/>
            <person name="Alvarado L."/>
            <person name="Arachchi H.M."/>
            <person name="Berlin A.M."/>
            <person name="Chapman S.B."/>
            <person name="Gainer-Dewar J."/>
            <person name="Goldberg J."/>
            <person name="Griggs A."/>
            <person name="Gujja S."/>
            <person name="Hansen M."/>
            <person name="Howarth C."/>
            <person name="Imamovic A."/>
            <person name="Ireland A."/>
            <person name="Larimer J."/>
            <person name="McCowan C."/>
            <person name="Murphy C."/>
            <person name="Pearson M."/>
            <person name="Poon T.W."/>
            <person name="Priest M."/>
            <person name="Roberts A."/>
            <person name="Saif S."/>
            <person name="Shea T."/>
            <person name="Sisk P."/>
            <person name="Sykes S."/>
            <person name="Wortman J."/>
            <person name="Nusbaum C."/>
            <person name="Birren B."/>
        </authorList>
    </citation>
    <scope>NUCLEOTIDE SEQUENCE [LARGE SCALE GENOMIC DNA]</scope>
    <source>
        <strain evidence="8">MINIMUS1</strain>
    </source>
</reference>
<evidence type="ECO:0000313" key="7">
    <source>
        <dbReference type="EnsemblMetazoa" id="AMIN003079-PA"/>
    </source>
</evidence>
<dbReference type="AlphaFoldDB" id="A0A182VYC9"/>
<evidence type="ECO:0000313" key="8">
    <source>
        <dbReference type="Proteomes" id="UP000075920"/>
    </source>
</evidence>
<evidence type="ECO:0000256" key="1">
    <source>
        <dbReference type="ARBA" id="ARBA00004613"/>
    </source>
</evidence>
<proteinExistence type="inferred from homology"/>
<dbReference type="Pfam" id="PF01395">
    <property type="entry name" value="PBP_GOBP"/>
    <property type="match status" value="1"/>
</dbReference>